<dbReference type="Pfam" id="PF04199">
    <property type="entry name" value="Cyclase"/>
    <property type="match status" value="1"/>
</dbReference>
<dbReference type="EMBL" id="JOWA01000033">
    <property type="protein sequence ID" value="KEZ46321.1"/>
    <property type="molecule type" value="Genomic_DNA"/>
</dbReference>
<dbReference type="PANTHER" id="PTHR34861:SF11">
    <property type="entry name" value="CYCLASE"/>
    <property type="match status" value="1"/>
</dbReference>
<dbReference type="HOGENOM" id="CLU_030671_1_0_1"/>
<dbReference type="VEuPathDB" id="FungiDB:SAPIO_CDS0620"/>
<sequence>MAPPANPIPTIDKLPLREGDPAYSAWGLWGNGPDSALGSLNYLTDEVVLKTIKEEVKTGERVGLKTTQEQIHSAPRTDYNSLQPWTKRNLAGRGVLIDYASHAKRQGISYEAFSGHPITVADIEAIAKEQGVTFNAGDVLFIRTGYVAAYKAADEARRKLAAEGKWVGLSQGKETVEWLWAKQFAALAADCPGFEMLPPADHDWFLHPIVLSGWGTPLGELFDLEGLAALCEKNKRWSFFFTSSPLNYAGAVASPPNATAIM</sequence>
<gene>
    <name evidence="2" type="ORF">SAPIO_CDS0620</name>
</gene>
<dbReference type="GO" id="GO:0004061">
    <property type="term" value="F:arylformamidase activity"/>
    <property type="evidence" value="ECO:0007669"/>
    <property type="project" value="InterPro"/>
</dbReference>
<evidence type="ECO:0000256" key="1">
    <source>
        <dbReference type="ARBA" id="ARBA00007865"/>
    </source>
</evidence>
<dbReference type="InterPro" id="IPR037175">
    <property type="entry name" value="KFase_sf"/>
</dbReference>
<dbReference type="GO" id="GO:0019441">
    <property type="term" value="P:L-tryptophan catabolic process to kynurenine"/>
    <property type="evidence" value="ECO:0007669"/>
    <property type="project" value="InterPro"/>
</dbReference>
<dbReference type="KEGG" id="sapo:SAPIO_CDS0620"/>
<dbReference type="Proteomes" id="UP000028545">
    <property type="component" value="Unassembled WGS sequence"/>
</dbReference>
<keyword evidence="3" id="KW-1185">Reference proteome</keyword>
<dbReference type="AlphaFoldDB" id="A0A084GG59"/>
<dbReference type="SUPFAM" id="SSF102198">
    <property type="entry name" value="Putative cyclase"/>
    <property type="match status" value="1"/>
</dbReference>
<comment type="caution">
    <text evidence="2">The sequence shown here is derived from an EMBL/GenBank/DDBJ whole genome shotgun (WGS) entry which is preliminary data.</text>
</comment>
<dbReference type="PANTHER" id="PTHR34861">
    <property type="match status" value="1"/>
</dbReference>
<evidence type="ECO:0000313" key="3">
    <source>
        <dbReference type="Proteomes" id="UP000028545"/>
    </source>
</evidence>
<evidence type="ECO:0000313" key="2">
    <source>
        <dbReference type="EMBL" id="KEZ46321.1"/>
    </source>
</evidence>
<dbReference type="GeneID" id="27718772"/>
<reference evidence="2 3" key="1">
    <citation type="journal article" date="2014" name="Genome Announc.">
        <title>Draft genome sequence of the pathogenic fungus Scedosporium apiospermum.</title>
        <authorList>
            <person name="Vandeputte P."/>
            <person name="Ghamrawi S."/>
            <person name="Rechenmann M."/>
            <person name="Iltis A."/>
            <person name="Giraud S."/>
            <person name="Fleury M."/>
            <person name="Thornton C."/>
            <person name="Delhaes L."/>
            <person name="Meyer W."/>
            <person name="Papon N."/>
            <person name="Bouchara J.P."/>
        </authorList>
    </citation>
    <scope>NUCLEOTIDE SEQUENCE [LARGE SCALE GENOMIC DNA]</scope>
    <source>
        <strain evidence="2 3">IHEM 14462</strain>
    </source>
</reference>
<name>A0A084GG59_PSEDA</name>
<protein>
    <recommendedName>
        <fullName evidence="4">Cyclase</fullName>
    </recommendedName>
</protein>
<dbReference type="Gene3D" id="3.50.30.50">
    <property type="entry name" value="Putative cyclase"/>
    <property type="match status" value="1"/>
</dbReference>
<proteinExistence type="inferred from homology"/>
<dbReference type="RefSeq" id="XP_016646120.1">
    <property type="nucleotide sequence ID" value="XM_016783354.1"/>
</dbReference>
<evidence type="ECO:0008006" key="4">
    <source>
        <dbReference type="Google" id="ProtNLM"/>
    </source>
</evidence>
<dbReference type="InterPro" id="IPR007325">
    <property type="entry name" value="KFase/CYL"/>
</dbReference>
<organism evidence="2 3">
    <name type="scientific">Pseudallescheria apiosperma</name>
    <name type="common">Scedosporium apiospermum</name>
    <dbReference type="NCBI Taxonomy" id="563466"/>
    <lineage>
        <taxon>Eukaryota</taxon>
        <taxon>Fungi</taxon>
        <taxon>Dikarya</taxon>
        <taxon>Ascomycota</taxon>
        <taxon>Pezizomycotina</taxon>
        <taxon>Sordariomycetes</taxon>
        <taxon>Hypocreomycetidae</taxon>
        <taxon>Microascales</taxon>
        <taxon>Microascaceae</taxon>
        <taxon>Scedosporium</taxon>
    </lineage>
</organism>
<comment type="similarity">
    <text evidence="1">Belongs to the Cyclase 1 superfamily.</text>
</comment>
<dbReference type="OrthoDB" id="5396at2759"/>
<dbReference type="OMA" id="ETTEWLW"/>
<accession>A0A084GG59</accession>